<evidence type="ECO:0000313" key="1">
    <source>
        <dbReference type="EMBL" id="VUZ45005.1"/>
    </source>
</evidence>
<dbReference type="EMBL" id="CABIJS010000155">
    <property type="protein sequence ID" value="VUZ45005.1"/>
    <property type="molecule type" value="Genomic_DNA"/>
</dbReference>
<keyword evidence="2" id="KW-1185">Reference proteome</keyword>
<dbReference type="Proteomes" id="UP000321570">
    <property type="component" value="Unassembled WGS sequence"/>
</dbReference>
<organism evidence="1 2">
    <name type="scientific">Hymenolepis diminuta</name>
    <name type="common">Rat tapeworm</name>
    <dbReference type="NCBI Taxonomy" id="6216"/>
    <lineage>
        <taxon>Eukaryota</taxon>
        <taxon>Metazoa</taxon>
        <taxon>Spiralia</taxon>
        <taxon>Lophotrochozoa</taxon>
        <taxon>Platyhelminthes</taxon>
        <taxon>Cestoda</taxon>
        <taxon>Eucestoda</taxon>
        <taxon>Cyclophyllidea</taxon>
        <taxon>Hymenolepididae</taxon>
        <taxon>Hymenolepis</taxon>
    </lineage>
</organism>
<evidence type="ECO:0000313" key="2">
    <source>
        <dbReference type="Proteomes" id="UP000321570"/>
    </source>
</evidence>
<proteinExistence type="predicted"/>
<gene>
    <name evidence="1" type="ORF">WMSIL1_LOCUS4990</name>
</gene>
<protein>
    <submittedName>
        <fullName evidence="1">Uncharacterized protein</fullName>
    </submittedName>
</protein>
<accession>A0A564YCK8</accession>
<dbReference type="AlphaFoldDB" id="A0A564YCK8"/>
<sequence length="135" mass="15675">MVERQKQEFDIISNCVNFSLGGHWFRIHSRNDSYLYLDIVPIPRGHVTLFAPPAYPHANASWTVMIGDKRVSDHNFQYPVQAKTMLQAFLASVFVITKHLNLEMPEDVIRIDPLFFHQLNSMLPADYVDRILSFL</sequence>
<name>A0A564YCK8_HYMDI</name>
<reference evidence="1 2" key="1">
    <citation type="submission" date="2019-07" db="EMBL/GenBank/DDBJ databases">
        <authorList>
            <person name="Jastrzebski P J."/>
            <person name="Paukszto L."/>
            <person name="Jastrzebski P J."/>
        </authorList>
    </citation>
    <scope>NUCLEOTIDE SEQUENCE [LARGE SCALE GENOMIC DNA]</scope>
    <source>
        <strain evidence="1 2">WMS-il1</strain>
    </source>
</reference>